<dbReference type="KEGG" id="pden:F1C79_10835"/>
<evidence type="ECO:0000313" key="10">
    <source>
        <dbReference type="Proteomes" id="UP000326659"/>
    </source>
</evidence>
<dbReference type="GO" id="GO:0005886">
    <property type="term" value="C:plasma membrane"/>
    <property type="evidence" value="ECO:0007669"/>
    <property type="project" value="UniProtKB-SubCell"/>
</dbReference>
<keyword evidence="10" id="KW-1185">Reference proteome</keyword>
<evidence type="ECO:0000256" key="7">
    <source>
        <dbReference type="SAM" id="Phobius"/>
    </source>
</evidence>
<feature type="transmembrane region" description="Helical" evidence="7">
    <location>
        <begin position="133"/>
        <end position="154"/>
    </location>
</feature>
<keyword evidence="5 7" id="KW-0472">Membrane</keyword>
<dbReference type="InterPro" id="IPR036259">
    <property type="entry name" value="MFS_trans_sf"/>
</dbReference>
<dbReference type="PANTHER" id="PTHR43124:SF3">
    <property type="entry name" value="CHLORAMPHENICOL EFFLUX PUMP RV0191"/>
    <property type="match status" value="1"/>
</dbReference>
<dbReference type="PROSITE" id="PS50850">
    <property type="entry name" value="MFS"/>
    <property type="match status" value="1"/>
</dbReference>
<keyword evidence="2" id="KW-1003">Cell membrane</keyword>
<dbReference type="EMBL" id="CP043626">
    <property type="protein sequence ID" value="QEY72064.1"/>
    <property type="molecule type" value="Genomic_DNA"/>
</dbReference>
<feature type="transmembrane region" description="Helical" evidence="7">
    <location>
        <begin position="209"/>
        <end position="234"/>
    </location>
</feature>
<dbReference type="Proteomes" id="UP000326659">
    <property type="component" value="Chromosome"/>
</dbReference>
<feature type="transmembrane region" description="Helical" evidence="7">
    <location>
        <begin position="380"/>
        <end position="400"/>
    </location>
</feature>
<feature type="transmembrane region" description="Helical" evidence="7">
    <location>
        <begin position="283"/>
        <end position="302"/>
    </location>
</feature>
<feature type="transmembrane region" description="Helical" evidence="7">
    <location>
        <begin position="45"/>
        <end position="65"/>
    </location>
</feature>
<protein>
    <submittedName>
        <fullName evidence="9">MFS transporter</fullName>
    </submittedName>
</protein>
<comment type="subcellular location">
    <subcellularLocation>
        <location evidence="1">Cell membrane</location>
        <topology evidence="1">Multi-pass membrane protein</topology>
    </subcellularLocation>
</comment>
<evidence type="ECO:0000256" key="3">
    <source>
        <dbReference type="ARBA" id="ARBA00022692"/>
    </source>
</evidence>
<feature type="transmembrane region" description="Helical" evidence="7">
    <location>
        <begin position="72"/>
        <end position="99"/>
    </location>
</feature>
<dbReference type="AlphaFoldDB" id="A0A9X7MZ82"/>
<evidence type="ECO:0000256" key="1">
    <source>
        <dbReference type="ARBA" id="ARBA00004651"/>
    </source>
</evidence>
<dbReference type="SUPFAM" id="SSF103473">
    <property type="entry name" value="MFS general substrate transporter"/>
    <property type="match status" value="1"/>
</dbReference>
<feature type="transmembrane region" description="Helical" evidence="7">
    <location>
        <begin position="346"/>
        <end position="368"/>
    </location>
</feature>
<evidence type="ECO:0000256" key="6">
    <source>
        <dbReference type="SAM" id="MobiDB-lite"/>
    </source>
</evidence>
<dbReference type="Gene3D" id="1.20.1250.20">
    <property type="entry name" value="MFS general substrate transporter like domains"/>
    <property type="match status" value="2"/>
</dbReference>
<proteinExistence type="predicted"/>
<organism evidence="9 10">
    <name type="scientific">Pseudomonas denitrificans</name>
    <dbReference type="NCBI Taxonomy" id="43306"/>
    <lineage>
        <taxon>Bacteria</taxon>
        <taxon>Pseudomonadati</taxon>
        <taxon>Pseudomonadota</taxon>
        <taxon>Gammaproteobacteria</taxon>
        <taxon>Pseudomonadales</taxon>
        <taxon>Pseudomonadaceae</taxon>
        <taxon>Halopseudomonas</taxon>
    </lineage>
</organism>
<feature type="transmembrane region" description="Helical" evidence="7">
    <location>
        <begin position="309"/>
        <end position="334"/>
    </location>
</feature>
<evidence type="ECO:0000256" key="4">
    <source>
        <dbReference type="ARBA" id="ARBA00022989"/>
    </source>
</evidence>
<feature type="region of interest" description="Disordered" evidence="6">
    <location>
        <begin position="419"/>
        <end position="443"/>
    </location>
</feature>
<feature type="transmembrane region" description="Helical" evidence="7">
    <location>
        <begin position="161"/>
        <end position="180"/>
    </location>
</feature>
<accession>A0A9X7MZ82</accession>
<keyword evidence="3 7" id="KW-0812">Transmembrane</keyword>
<evidence type="ECO:0000256" key="5">
    <source>
        <dbReference type="ARBA" id="ARBA00023136"/>
    </source>
</evidence>
<dbReference type="Pfam" id="PF07690">
    <property type="entry name" value="MFS_1"/>
    <property type="match status" value="1"/>
</dbReference>
<dbReference type="InterPro" id="IPR020846">
    <property type="entry name" value="MFS_dom"/>
</dbReference>
<dbReference type="InterPro" id="IPR050189">
    <property type="entry name" value="MFS_Efflux_Transporters"/>
</dbReference>
<name>A0A9X7MZ82_PSEDE</name>
<feature type="transmembrane region" description="Helical" evidence="7">
    <location>
        <begin position="7"/>
        <end position="33"/>
    </location>
</feature>
<feature type="domain" description="Major facilitator superfamily (MFS) profile" evidence="8">
    <location>
        <begin position="7"/>
        <end position="403"/>
    </location>
</feature>
<gene>
    <name evidence="9" type="ORF">F1C79_10835</name>
</gene>
<dbReference type="GO" id="GO:0022857">
    <property type="term" value="F:transmembrane transporter activity"/>
    <property type="evidence" value="ECO:0007669"/>
    <property type="project" value="InterPro"/>
</dbReference>
<keyword evidence="4 7" id="KW-1133">Transmembrane helix</keyword>
<dbReference type="RefSeq" id="WP_151187406.1">
    <property type="nucleotide sequence ID" value="NZ_CP043626.1"/>
</dbReference>
<dbReference type="PANTHER" id="PTHR43124">
    <property type="entry name" value="PURINE EFFLUX PUMP PBUE"/>
    <property type="match status" value="1"/>
</dbReference>
<evidence type="ECO:0000256" key="2">
    <source>
        <dbReference type="ARBA" id="ARBA00022475"/>
    </source>
</evidence>
<evidence type="ECO:0000313" key="9">
    <source>
        <dbReference type="EMBL" id="QEY72064.1"/>
    </source>
</evidence>
<sequence>MKQRTVVLILLMLVMVISVLDKTIFAFAGAQIIDELKLSPTEFGFIGSAFFFLYSISGVLVGFLANRFPTRWILAGMSVVWMASQLLVALSSGFAALVAGRLLLGAGTGPGTAVTQHACFKWFGPKERVLPSALIQVSIMLGAVLGALSLPLAIQHFGWRTAYFLLALLGLVWLVVWLVFGREGQQTEEEGPGSSLRLPYSRLLLNRSFIWITLMGFLSYLPTALVYSWVPVYLQKGQGMTPMQSGYTVMVVTVGVILANLLLSTLSQRAMKRGASVQRAMVLPPMAFAAVAGVAFCALTLLHGDRLAILVLYALGAILVNVLPTFCNTLVAYIAPSAQRGSMLAIHIGGMTSAGMLAPWIVGQLVELRGGDIAHGFETALGLFGVLTVVGAILGCRIIAPSAPASPCRARTAKRRCPVRSATPDIPRRARPAGLATSNHPER</sequence>
<dbReference type="InterPro" id="IPR011701">
    <property type="entry name" value="MFS"/>
</dbReference>
<feature type="transmembrane region" description="Helical" evidence="7">
    <location>
        <begin position="246"/>
        <end position="263"/>
    </location>
</feature>
<evidence type="ECO:0000259" key="8">
    <source>
        <dbReference type="PROSITE" id="PS50850"/>
    </source>
</evidence>
<reference evidence="9 10" key="1">
    <citation type="submission" date="2019-09" db="EMBL/GenBank/DDBJ databases">
        <title>Prosopis cineraria nodule microbiome.</title>
        <authorList>
            <person name="Chaluvadi S.R."/>
            <person name="Ali R."/>
            <person name="Wang X."/>
        </authorList>
    </citation>
    <scope>NUCLEOTIDE SEQUENCE [LARGE SCALE GENOMIC DNA]</scope>
    <source>
        <strain evidence="9 10">BG1</strain>
    </source>
</reference>
<dbReference type="OrthoDB" id="4474610at2"/>